<dbReference type="Pfam" id="PF13189">
    <property type="entry name" value="Cytidylate_kin2"/>
    <property type="match status" value="1"/>
</dbReference>
<gene>
    <name evidence="1" type="ORF">HNQ47_001114</name>
</gene>
<accession>A0A7W8CZB0</accession>
<evidence type="ECO:0000313" key="2">
    <source>
        <dbReference type="Proteomes" id="UP000539953"/>
    </source>
</evidence>
<dbReference type="Proteomes" id="UP000539953">
    <property type="component" value="Unassembled WGS sequence"/>
</dbReference>
<comment type="caution">
    <text evidence="1">The sequence shown here is derived from an EMBL/GenBank/DDBJ whole genome shotgun (WGS) entry which is preliminary data.</text>
</comment>
<dbReference type="Gene3D" id="3.40.50.300">
    <property type="entry name" value="P-loop containing nucleotide triphosphate hydrolases"/>
    <property type="match status" value="1"/>
</dbReference>
<name>A0A7W8CZB0_9FIRM</name>
<organism evidence="1 2">
    <name type="scientific">Catenisphaera adipataccumulans</name>
    <dbReference type="NCBI Taxonomy" id="700500"/>
    <lineage>
        <taxon>Bacteria</taxon>
        <taxon>Bacillati</taxon>
        <taxon>Bacillota</taxon>
        <taxon>Erysipelotrichia</taxon>
        <taxon>Erysipelotrichales</taxon>
        <taxon>Erysipelotrichaceae</taxon>
        <taxon>Catenisphaera</taxon>
    </lineage>
</organism>
<proteinExistence type="predicted"/>
<evidence type="ECO:0000313" key="1">
    <source>
        <dbReference type="EMBL" id="MBB5183094.1"/>
    </source>
</evidence>
<reference evidence="1 2" key="1">
    <citation type="submission" date="2020-08" db="EMBL/GenBank/DDBJ databases">
        <title>Genomic Encyclopedia of Type Strains, Phase IV (KMG-IV): sequencing the most valuable type-strain genomes for metagenomic binning, comparative biology and taxonomic classification.</title>
        <authorList>
            <person name="Goeker M."/>
        </authorList>
    </citation>
    <scope>NUCLEOTIDE SEQUENCE [LARGE SCALE GENOMIC DNA]</scope>
    <source>
        <strain evidence="1 2">DSM 25799</strain>
    </source>
</reference>
<dbReference type="GO" id="GO:0016301">
    <property type="term" value="F:kinase activity"/>
    <property type="evidence" value="ECO:0007669"/>
    <property type="project" value="UniProtKB-KW"/>
</dbReference>
<dbReference type="EMBL" id="JACHHK010000003">
    <property type="protein sequence ID" value="MBB5183094.1"/>
    <property type="molecule type" value="Genomic_DNA"/>
</dbReference>
<dbReference type="RefSeq" id="WP_183328365.1">
    <property type="nucleotide sequence ID" value="NZ_JACHHK010000003.1"/>
</dbReference>
<dbReference type="SUPFAM" id="SSF52540">
    <property type="entry name" value="P-loop containing nucleoside triphosphate hydrolases"/>
    <property type="match status" value="1"/>
</dbReference>
<dbReference type="AlphaFoldDB" id="A0A7W8CZB0"/>
<dbReference type="InterPro" id="IPR027417">
    <property type="entry name" value="P-loop_NTPase"/>
</dbReference>
<protein>
    <submittedName>
        <fullName evidence="1">Cytidylate kinase</fullName>
    </submittedName>
</protein>
<keyword evidence="2" id="KW-1185">Reference proteome</keyword>
<keyword evidence="1" id="KW-0808">Transferase</keyword>
<sequence length="203" mass="23508">MNRIITISRELGSGGRELGKRLAEALDIAYYDKEIVEALAQKSGLAEEYLEGISEKRISFYYPITYSNSFSLEPIRYQNNIMAQQNEIIKELAEKSDCVIVGRAADVILADYHPLRIFVYAEMAARIERCRRRDHGHERTDWEYKKFIKATDRNRSHYRDLIGDREWGNPLTCDLMVNTTNISIKSIIPGLVAYQEGYFQSLK</sequence>
<keyword evidence="1" id="KW-0418">Kinase</keyword>